<evidence type="ECO:0000313" key="2">
    <source>
        <dbReference type="EMBL" id="GLW92635.1"/>
    </source>
</evidence>
<evidence type="ECO:0000313" key="3">
    <source>
        <dbReference type="Proteomes" id="UP001165042"/>
    </source>
</evidence>
<feature type="transmembrane region" description="Helical" evidence="1">
    <location>
        <begin position="298"/>
        <end position="315"/>
    </location>
</feature>
<keyword evidence="1" id="KW-1133">Transmembrane helix</keyword>
<gene>
    <name evidence="2" type="ORF">Aglo03_34510</name>
</gene>
<reference evidence="2" key="1">
    <citation type="submission" date="2023-02" db="EMBL/GenBank/DDBJ databases">
        <title>Actinokineospora globicatena NBRC 15670.</title>
        <authorList>
            <person name="Ichikawa N."/>
            <person name="Sato H."/>
            <person name="Tonouchi N."/>
        </authorList>
    </citation>
    <scope>NUCLEOTIDE SEQUENCE</scope>
    <source>
        <strain evidence="2">NBRC 15670</strain>
    </source>
</reference>
<organism evidence="2 3">
    <name type="scientific">Actinokineospora globicatena</name>
    <dbReference type="NCBI Taxonomy" id="103729"/>
    <lineage>
        <taxon>Bacteria</taxon>
        <taxon>Bacillati</taxon>
        <taxon>Actinomycetota</taxon>
        <taxon>Actinomycetes</taxon>
        <taxon>Pseudonocardiales</taxon>
        <taxon>Pseudonocardiaceae</taxon>
        <taxon>Actinokineospora</taxon>
    </lineage>
</organism>
<dbReference type="AlphaFoldDB" id="A0A9W6QPX1"/>
<name>A0A9W6QPX1_9PSEU</name>
<comment type="caution">
    <text evidence="2">The sequence shown here is derived from an EMBL/GenBank/DDBJ whole genome shotgun (WGS) entry which is preliminary data.</text>
</comment>
<dbReference type="Proteomes" id="UP001165042">
    <property type="component" value="Unassembled WGS sequence"/>
</dbReference>
<dbReference type="RefSeq" id="WP_285611159.1">
    <property type="nucleotide sequence ID" value="NZ_BSSD01000005.1"/>
</dbReference>
<evidence type="ECO:0000256" key="1">
    <source>
        <dbReference type="SAM" id="Phobius"/>
    </source>
</evidence>
<keyword evidence="3" id="KW-1185">Reference proteome</keyword>
<feature type="transmembrane region" description="Helical" evidence="1">
    <location>
        <begin position="272"/>
        <end position="292"/>
    </location>
</feature>
<accession>A0A9W6QPX1</accession>
<protein>
    <submittedName>
        <fullName evidence="2">Uncharacterized protein</fullName>
    </submittedName>
</protein>
<dbReference type="EMBL" id="BSSD01000005">
    <property type="protein sequence ID" value="GLW92635.1"/>
    <property type="molecule type" value="Genomic_DNA"/>
</dbReference>
<feature type="transmembrane region" description="Helical" evidence="1">
    <location>
        <begin position="237"/>
        <end position="256"/>
    </location>
</feature>
<keyword evidence="1" id="KW-0812">Transmembrane</keyword>
<feature type="transmembrane region" description="Helical" evidence="1">
    <location>
        <begin position="187"/>
        <end position="206"/>
    </location>
</feature>
<keyword evidence="1" id="KW-0472">Membrane</keyword>
<proteinExistence type="predicted"/>
<sequence>MRMTSDGLPSVVAELVVPTGTAKADAPAGGGGDWSTRVEELHPASAWRMSVVERLQRLQAEIDQRGAPVPTAAHTAMRIAARAVELKSSPARWYSGVNIERAWRAVHLADEVLVASSPDLPSRLPAIRATVTRKLTERDPRARALAPASFDVLGDAARRDVVLVALRGTHQASHDAATAVRSLRNRIILFGLLLLVINVAVGWLTALHDHMLPLCLGTGAATICPTGAPTPTGGDVWWLQLMGMLGASIAVVVLLLRTKPSVVPYTLTPYQAVVKVLLGAILAVVGVLVLRTGLLPDVIGNQAALLVLALVLGYSQQLGTRLLDSFADQVVQRAQPSATTPTTT</sequence>